<dbReference type="Gene3D" id="3.90.1200.10">
    <property type="match status" value="1"/>
</dbReference>
<dbReference type="EMBL" id="PDOF01000002">
    <property type="protein sequence ID" value="PYZ96957.1"/>
    <property type="molecule type" value="Genomic_DNA"/>
</dbReference>
<name>A0A2W0H773_9BACI</name>
<dbReference type="SUPFAM" id="SSF56112">
    <property type="entry name" value="Protein kinase-like (PK-like)"/>
    <property type="match status" value="1"/>
</dbReference>
<keyword evidence="1" id="KW-0175">Coiled coil</keyword>
<sequence>MGSKTRGSLLPKPVNNINAYIENQKKEKQAVREQLKESIRGHQNQLQSGKYELTRTDGGKPVAYVKNKQNVNYLRKLCSQLDSPPTKHGMLKSKLRNFLHYFIKFNDLRIYSTDSIADGSIVMKTYNGDLKIIDLRSGLVKSILAEKRKVKSIEKTFKTFSKHFKIHIIGFNQYESSYIERLIDYKPFSDWTEKEKKDAIETIFSNFNSYFYEKKNRLKKTITVTSLISNLEKKAGSHNIIESIKYQIPESAYSDAWPKVKSHGDCVLSNVLLKDGQFYFIDWNDSGKYVFFYDLLNGIFGEAAFHNNDSFLYDYLTGEYDEHFSKAFQLFGLHYDQDKKLYYLAVFMLERILFRYKHKNDVHIESVLSIYERVLKKAEEINTEESRC</sequence>
<proteinExistence type="predicted"/>
<organism evidence="3 4">
    <name type="scientific">Alteribacter lacisalsi</name>
    <dbReference type="NCBI Taxonomy" id="2045244"/>
    <lineage>
        <taxon>Bacteria</taxon>
        <taxon>Bacillati</taxon>
        <taxon>Bacillota</taxon>
        <taxon>Bacilli</taxon>
        <taxon>Bacillales</taxon>
        <taxon>Bacillaceae</taxon>
        <taxon>Alteribacter</taxon>
    </lineage>
</organism>
<dbReference type="Pfam" id="PF01636">
    <property type="entry name" value="APH"/>
    <property type="match status" value="1"/>
</dbReference>
<dbReference type="InterPro" id="IPR011009">
    <property type="entry name" value="Kinase-like_dom_sf"/>
</dbReference>
<reference evidence="3 4" key="1">
    <citation type="submission" date="2017-10" db="EMBL/GenBank/DDBJ databases">
        <title>Bacillus sp. nov., a halophilic bacterium isolated from a Yangshapao Lake.</title>
        <authorList>
            <person name="Wang H."/>
        </authorList>
    </citation>
    <scope>NUCLEOTIDE SEQUENCE [LARGE SCALE GENOMIC DNA]</scope>
    <source>
        <strain evidence="3 4">YSP-3</strain>
    </source>
</reference>
<feature type="coiled-coil region" evidence="1">
    <location>
        <begin position="14"/>
        <end position="45"/>
    </location>
</feature>
<gene>
    <name evidence="3" type="ORF">CR205_14890</name>
</gene>
<dbReference type="Proteomes" id="UP000248066">
    <property type="component" value="Unassembled WGS sequence"/>
</dbReference>
<evidence type="ECO:0000256" key="1">
    <source>
        <dbReference type="SAM" id="Coils"/>
    </source>
</evidence>
<dbReference type="InterPro" id="IPR002575">
    <property type="entry name" value="Aminoglycoside_PTrfase"/>
</dbReference>
<evidence type="ECO:0000259" key="2">
    <source>
        <dbReference type="Pfam" id="PF01636"/>
    </source>
</evidence>
<dbReference type="RefSeq" id="WP_110520896.1">
    <property type="nucleotide sequence ID" value="NZ_PDOF01000002.1"/>
</dbReference>
<keyword evidence="4" id="KW-1185">Reference proteome</keyword>
<evidence type="ECO:0000313" key="3">
    <source>
        <dbReference type="EMBL" id="PYZ96957.1"/>
    </source>
</evidence>
<evidence type="ECO:0000313" key="4">
    <source>
        <dbReference type="Proteomes" id="UP000248066"/>
    </source>
</evidence>
<feature type="domain" description="Aminoglycoside phosphotransferase" evidence="2">
    <location>
        <begin position="256"/>
        <end position="299"/>
    </location>
</feature>
<dbReference type="AlphaFoldDB" id="A0A2W0H773"/>
<dbReference type="OrthoDB" id="4030632at2"/>
<accession>A0A2W0H773</accession>
<protein>
    <recommendedName>
        <fullName evidence="2">Aminoglycoside phosphotransferase domain-containing protein</fullName>
    </recommendedName>
</protein>
<comment type="caution">
    <text evidence="3">The sequence shown here is derived from an EMBL/GenBank/DDBJ whole genome shotgun (WGS) entry which is preliminary data.</text>
</comment>